<feature type="domain" description="HNH nuclease" evidence="1">
    <location>
        <begin position="44"/>
        <end position="85"/>
    </location>
</feature>
<reference evidence="2 3" key="1">
    <citation type="submission" date="2018-06" db="EMBL/GenBank/DDBJ databases">
        <title>Draft genome sequences of nine Vibrio sp. clinical isolates from across the United States representing the closest known relative of Vibrio cholerae.</title>
        <authorList>
            <person name="Islam M.T."/>
            <person name="Liang K."/>
            <person name="Im M.S."/>
            <person name="Winkjer J."/>
            <person name="Busby S."/>
            <person name="Batra D."/>
            <person name="Rowe L."/>
            <person name="Tarr C.L."/>
            <person name="Boucher Y."/>
        </authorList>
    </citation>
    <scope>NUCLEOTIDE SEQUENCE [LARGE SCALE GENOMIC DNA]</scope>
    <source>
        <strain evidence="2 3">2017V-1110</strain>
    </source>
</reference>
<keyword evidence="2" id="KW-0540">Nuclease</keyword>
<organism evidence="2 3">
    <name type="scientific">Vibrio paracholerae</name>
    <dbReference type="NCBI Taxonomy" id="650003"/>
    <lineage>
        <taxon>Bacteria</taxon>
        <taxon>Pseudomonadati</taxon>
        <taxon>Pseudomonadota</taxon>
        <taxon>Gammaproteobacteria</taxon>
        <taxon>Vibrionales</taxon>
        <taxon>Vibrionaceae</taxon>
        <taxon>Vibrio</taxon>
    </lineage>
</organism>
<sequence>MAFKPKVAEMIAYRAAYICSNPDCNTLTIGPAMAGPKLKNKKGEAAHIIGEKSGSARHNSNACIDIHGEENGLWLCANCHTLIDKNDGIDYPESLLFQWKREHEDTISVLLRTHKSPIPLISRQSTNRKIAQNIVDYISSKGVYFQPATFEDPTHVISSIDQVRKRIQREVRDIDSDKRLKEICRAIQDANREFMNELSRDTTLIDAYLQVLRGRVGIQLKRLRDDVGCDVSGQITKIIP</sequence>
<evidence type="ECO:0000313" key="3">
    <source>
        <dbReference type="Proteomes" id="UP000252199"/>
    </source>
</evidence>
<evidence type="ECO:0000313" key="2">
    <source>
        <dbReference type="EMBL" id="RBM71005.1"/>
    </source>
</evidence>
<keyword evidence="2" id="KW-0378">Hydrolase</keyword>
<dbReference type="Pfam" id="PF13391">
    <property type="entry name" value="HNH_2"/>
    <property type="match status" value="1"/>
</dbReference>
<keyword evidence="2" id="KW-0255">Endonuclease</keyword>
<gene>
    <name evidence="2" type="ORF">DLR72_04580</name>
</gene>
<name>A0ABD7FZ24_9VIBR</name>
<accession>A0ABD7FZ24</accession>
<evidence type="ECO:0000259" key="1">
    <source>
        <dbReference type="Pfam" id="PF13391"/>
    </source>
</evidence>
<dbReference type="AlphaFoldDB" id="A0ABD7FZ24"/>
<comment type="caution">
    <text evidence="2">The sequence shown here is derived from an EMBL/GenBank/DDBJ whole genome shotgun (WGS) entry which is preliminary data.</text>
</comment>
<dbReference type="GO" id="GO:0004519">
    <property type="term" value="F:endonuclease activity"/>
    <property type="evidence" value="ECO:0007669"/>
    <property type="project" value="UniProtKB-KW"/>
</dbReference>
<proteinExistence type="predicted"/>
<dbReference type="Proteomes" id="UP000252199">
    <property type="component" value="Unassembled WGS sequence"/>
</dbReference>
<dbReference type="InterPro" id="IPR003615">
    <property type="entry name" value="HNH_nuc"/>
</dbReference>
<dbReference type="EMBL" id="QKKU01000021">
    <property type="protein sequence ID" value="RBM71005.1"/>
    <property type="molecule type" value="Genomic_DNA"/>
</dbReference>
<dbReference type="RefSeq" id="WP_113603724.1">
    <property type="nucleotide sequence ID" value="NZ_CAWQMY010000083.1"/>
</dbReference>
<protein>
    <submittedName>
        <fullName evidence="2">HNH endonuclease</fullName>
    </submittedName>
</protein>